<dbReference type="SUPFAM" id="SSF56112">
    <property type="entry name" value="Protein kinase-like (PK-like)"/>
    <property type="match status" value="1"/>
</dbReference>
<dbReference type="EMBL" id="MLAK01000451">
    <property type="protein sequence ID" value="OHT13937.1"/>
    <property type="molecule type" value="Genomic_DNA"/>
</dbReference>
<dbReference type="VEuPathDB" id="TrichDB:TRFO_15839"/>
<reference evidence="2" key="1">
    <citation type="submission" date="2016-10" db="EMBL/GenBank/DDBJ databases">
        <authorList>
            <person name="Benchimol M."/>
            <person name="Almeida L.G."/>
            <person name="Vasconcelos A.T."/>
            <person name="Perreira-Neves A."/>
            <person name="Rosa I.A."/>
            <person name="Tasca T."/>
            <person name="Bogo M.R."/>
            <person name="de Souza W."/>
        </authorList>
    </citation>
    <scope>NUCLEOTIDE SEQUENCE [LARGE SCALE GENOMIC DNA]</scope>
    <source>
        <strain evidence="2">K</strain>
    </source>
</reference>
<evidence type="ECO:0000313" key="3">
    <source>
        <dbReference type="Proteomes" id="UP000179807"/>
    </source>
</evidence>
<dbReference type="Pfam" id="PF00069">
    <property type="entry name" value="Pkinase"/>
    <property type="match status" value="1"/>
</dbReference>
<dbReference type="GO" id="GO:0005524">
    <property type="term" value="F:ATP binding"/>
    <property type="evidence" value="ECO:0007669"/>
    <property type="project" value="InterPro"/>
</dbReference>
<proteinExistence type="predicted"/>
<dbReference type="GeneID" id="94833320"/>
<evidence type="ECO:0000259" key="1">
    <source>
        <dbReference type="PROSITE" id="PS50011"/>
    </source>
</evidence>
<dbReference type="GO" id="GO:0044773">
    <property type="term" value="P:mitotic DNA damage checkpoint signaling"/>
    <property type="evidence" value="ECO:0007669"/>
    <property type="project" value="TreeGrafter"/>
</dbReference>
<dbReference type="InterPro" id="IPR008271">
    <property type="entry name" value="Ser/Thr_kinase_AS"/>
</dbReference>
<accession>A0A1J4KRL8</accession>
<sequence length="294" mass="34495">MNEVNLLIECCDIIFLPGCMNCYTDINELVVDLTVKNQNNVTLFTAIEKKTSRKVIIKKINLQNDDLHEFLIESNVLRNVSHQHIIKPIEIMNDTFYGTIVIPFAEGGDLYGAICQKDWSITNDQLKIFTYNLFSALSTFHKSGFVHRDLKPENIVLTATNFDPNMFLIIDLASSYCENMCKHNNINIHHFRTSVIYTPPEYFYWGISSEKYDIWSVGMILYLMVVQSLPFYINEMHPDYLKFYLSKKDVLFYDERWKYISDEMKDLIYSLFEFNMNHRPTANDVLNNPIFSSM</sequence>
<dbReference type="PROSITE" id="PS00108">
    <property type="entry name" value="PROTEIN_KINASE_ST"/>
    <property type="match status" value="1"/>
</dbReference>
<dbReference type="RefSeq" id="XP_068367073.1">
    <property type="nucleotide sequence ID" value="XM_068498616.1"/>
</dbReference>
<keyword evidence="2" id="KW-0808">Transferase</keyword>
<evidence type="ECO:0000313" key="2">
    <source>
        <dbReference type="EMBL" id="OHT13937.1"/>
    </source>
</evidence>
<dbReference type="GO" id="GO:0005634">
    <property type="term" value="C:nucleus"/>
    <property type="evidence" value="ECO:0007669"/>
    <property type="project" value="TreeGrafter"/>
</dbReference>
<dbReference type="PANTHER" id="PTHR44167">
    <property type="entry name" value="OVARIAN-SPECIFIC SERINE/THREONINE-PROTEIN KINASE LOK-RELATED"/>
    <property type="match status" value="1"/>
</dbReference>
<dbReference type="PANTHER" id="PTHR44167:SF30">
    <property type="entry name" value="PHOSPHORYLASE KINASE"/>
    <property type="match status" value="1"/>
</dbReference>
<feature type="domain" description="Protein kinase" evidence="1">
    <location>
        <begin position="29"/>
        <end position="291"/>
    </location>
</feature>
<keyword evidence="3" id="KW-1185">Reference proteome</keyword>
<dbReference type="AlphaFoldDB" id="A0A1J4KRL8"/>
<dbReference type="Gene3D" id="1.10.510.10">
    <property type="entry name" value="Transferase(Phosphotransferase) domain 1"/>
    <property type="match status" value="1"/>
</dbReference>
<dbReference type="InterPro" id="IPR011009">
    <property type="entry name" value="Kinase-like_dom_sf"/>
</dbReference>
<dbReference type="InterPro" id="IPR000719">
    <property type="entry name" value="Prot_kinase_dom"/>
</dbReference>
<comment type="caution">
    <text evidence="2">The sequence shown here is derived from an EMBL/GenBank/DDBJ whole genome shotgun (WGS) entry which is preliminary data.</text>
</comment>
<dbReference type="PROSITE" id="PS50011">
    <property type="entry name" value="PROTEIN_KINASE_DOM"/>
    <property type="match status" value="1"/>
</dbReference>
<name>A0A1J4KRL8_9EUKA</name>
<organism evidence="2 3">
    <name type="scientific">Tritrichomonas foetus</name>
    <dbReference type="NCBI Taxonomy" id="1144522"/>
    <lineage>
        <taxon>Eukaryota</taxon>
        <taxon>Metamonada</taxon>
        <taxon>Parabasalia</taxon>
        <taxon>Tritrichomonadida</taxon>
        <taxon>Tritrichomonadidae</taxon>
        <taxon>Tritrichomonas</taxon>
    </lineage>
</organism>
<keyword evidence="2" id="KW-0418">Kinase</keyword>
<dbReference type="SMART" id="SM00220">
    <property type="entry name" value="S_TKc"/>
    <property type="match status" value="1"/>
</dbReference>
<dbReference type="Proteomes" id="UP000179807">
    <property type="component" value="Unassembled WGS sequence"/>
</dbReference>
<gene>
    <name evidence="2" type="ORF">TRFO_15839</name>
</gene>
<protein>
    <submittedName>
        <fullName evidence="2">CAMK family protein kinase</fullName>
    </submittedName>
</protein>
<dbReference type="GO" id="GO:0004674">
    <property type="term" value="F:protein serine/threonine kinase activity"/>
    <property type="evidence" value="ECO:0007669"/>
    <property type="project" value="TreeGrafter"/>
</dbReference>